<proteinExistence type="predicted"/>
<organism evidence="1 2">
    <name type="scientific">Cannabis sativa</name>
    <name type="common">Hemp</name>
    <name type="synonym">Marijuana</name>
    <dbReference type="NCBI Taxonomy" id="3483"/>
    <lineage>
        <taxon>Eukaryota</taxon>
        <taxon>Viridiplantae</taxon>
        <taxon>Streptophyta</taxon>
        <taxon>Embryophyta</taxon>
        <taxon>Tracheophyta</taxon>
        <taxon>Spermatophyta</taxon>
        <taxon>Magnoliopsida</taxon>
        <taxon>eudicotyledons</taxon>
        <taxon>Gunneridae</taxon>
        <taxon>Pentapetalae</taxon>
        <taxon>rosids</taxon>
        <taxon>fabids</taxon>
        <taxon>Rosales</taxon>
        <taxon>Cannabaceae</taxon>
        <taxon>Cannabis</taxon>
    </lineage>
</organism>
<dbReference type="Gramene" id="evm.model.08.1117">
    <property type="protein sequence ID" value="cds.evm.model.08.1117"/>
    <property type="gene ID" value="evm.TU.08.1117"/>
</dbReference>
<reference evidence="1" key="1">
    <citation type="submission" date="2018-11" db="EMBL/GenBank/DDBJ databases">
        <authorList>
            <person name="Grassa J C."/>
        </authorList>
    </citation>
    <scope>NUCLEOTIDE SEQUENCE [LARGE SCALE GENOMIC DNA]</scope>
</reference>
<dbReference type="EMBL" id="UZAU01000700">
    <property type="status" value="NOT_ANNOTATED_CDS"/>
    <property type="molecule type" value="Genomic_DNA"/>
</dbReference>
<sequence length="130" mass="14843">MNLLKQQPQLQLRRKEKTSRVVASTPTSDLGLCCSLFQFSVAKPSSFSSSIIIILSFNFGFSSGEVRQREWRKFSTWRNVRGAGELGPEKQIHHGETWMFSSSCSEEDAAEDTIVVEDLRTLVKREEKDR</sequence>
<accession>A0A803Q7N6</accession>
<reference evidence="1" key="2">
    <citation type="submission" date="2021-03" db="UniProtKB">
        <authorList>
            <consortium name="EnsemblPlants"/>
        </authorList>
    </citation>
    <scope>IDENTIFICATION</scope>
</reference>
<dbReference type="Proteomes" id="UP000596661">
    <property type="component" value="Chromosome 8"/>
</dbReference>
<name>A0A803Q7N6_CANSA</name>
<dbReference type="EnsemblPlants" id="evm.model.08.1117">
    <property type="protein sequence ID" value="cds.evm.model.08.1117"/>
    <property type="gene ID" value="evm.TU.08.1117"/>
</dbReference>
<dbReference type="AlphaFoldDB" id="A0A803Q7N6"/>
<protein>
    <submittedName>
        <fullName evidence="1">Uncharacterized protein</fullName>
    </submittedName>
</protein>
<evidence type="ECO:0000313" key="2">
    <source>
        <dbReference type="Proteomes" id="UP000596661"/>
    </source>
</evidence>
<evidence type="ECO:0000313" key="1">
    <source>
        <dbReference type="EnsemblPlants" id="cds.evm.model.08.1117"/>
    </source>
</evidence>
<keyword evidence="2" id="KW-1185">Reference proteome</keyword>